<gene>
    <name evidence="1" type="ORF">BEN51_07645</name>
</gene>
<protein>
    <submittedName>
        <fullName evidence="1">Uncharacterized protein</fullName>
    </submittedName>
</protein>
<dbReference type="KEGG" id="cia:BEN51_07645"/>
<evidence type="ECO:0000313" key="2">
    <source>
        <dbReference type="Proteomes" id="UP000264883"/>
    </source>
</evidence>
<name>A0A343JCU9_9CLOT</name>
<dbReference type="RefSeq" id="WP_119865492.1">
    <property type="nucleotide sequence ID" value="NZ_CP016786.1"/>
</dbReference>
<dbReference type="AlphaFoldDB" id="A0A343JCU9"/>
<reference evidence="1 2" key="1">
    <citation type="submission" date="2016-08" db="EMBL/GenBank/DDBJ databases">
        <title>Complete Genome Sequence Of The Indigo Reducing Clostridium isatidis DSM15098.</title>
        <authorList>
            <person name="Little G.T."/>
            <person name="Minton N.P."/>
        </authorList>
    </citation>
    <scope>NUCLEOTIDE SEQUENCE [LARGE SCALE GENOMIC DNA]</scope>
    <source>
        <strain evidence="1 2">DSM 15098</strain>
    </source>
</reference>
<accession>A0A343JCU9</accession>
<organism evidence="1 2">
    <name type="scientific">Clostridium isatidis</name>
    <dbReference type="NCBI Taxonomy" id="182773"/>
    <lineage>
        <taxon>Bacteria</taxon>
        <taxon>Bacillati</taxon>
        <taxon>Bacillota</taxon>
        <taxon>Clostridia</taxon>
        <taxon>Eubacteriales</taxon>
        <taxon>Clostridiaceae</taxon>
        <taxon>Clostridium</taxon>
    </lineage>
</organism>
<dbReference type="OrthoDB" id="1903010at2"/>
<evidence type="ECO:0000313" key="1">
    <source>
        <dbReference type="EMBL" id="ASW43357.1"/>
    </source>
</evidence>
<sequence length="126" mass="14533">MIFRNNKEVLGKTGAKATLNEGEYEAIIKKIIYLRDCKTDWGFRDFLEVIYNISVGVTEQEKKEKIMVSQAEKSKCFNFLMDVYNGNIPNEINIDELAGKKCTLTIKHNTDEKGNVYANIVERKFN</sequence>
<proteinExistence type="predicted"/>
<keyword evidence="2" id="KW-1185">Reference proteome</keyword>
<dbReference type="Proteomes" id="UP000264883">
    <property type="component" value="Chromosome"/>
</dbReference>
<dbReference type="EMBL" id="CP016786">
    <property type="protein sequence ID" value="ASW43357.1"/>
    <property type="molecule type" value="Genomic_DNA"/>
</dbReference>